<keyword evidence="2" id="KW-0472">Membrane</keyword>
<dbReference type="PANTHER" id="PTHR22911:SF137">
    <property type="entry name" value="SOLUTE CARRIER FAMILY 35 MEMBER G2-RELATED"/>
    <property type="match status" value="1"/>
</dbReference>
<feature type="transmembrane region" description="Helical" evidence="2">
    <location>
        <begin position="161"/>
        <end position="183"/>
    </location>
</feature>
<feature type="transmembrane region" description="Helical" evidence="2">
    <location>
        <begin position="84"/>
        <end position="104"/>
    </location>
</feature>
<sequence length="307" mass="33345">MKKINSGVRNGMVSAVMWGADTVMMGIVLSMAPFIENEEAIFLAPIVSAFFHDLFSSIWIFIYLWTKKKTNVLFKSIKTKSARYVALGAILGGPVGMTGYLLSIKYLGPSYTASISSFYPAVGAILASIILKEKVKKRAWLGLLVSISGIVALGYSKGSDIGNLLGFVFIAMCVIGWGTEAVVCSYGMKDDEIDSECSLQVRQFISAVCYGVIIIPIFRGIKLATITISNPVIMVILITACFGTISYLCYYSAIYKIGATKAMGINITYFVWAIILETIFLGTPLSFKTILLGTAVMFGSFLVAKED</sequence>
<dbReference type="InterPro" id="IPR000620">
    <property type="entry name" value="EamA_dom"/>
</dbReference>
<accession>A0A6N3DK94</accession>
<dbReference type="EMBL" id="CACRTV010000046">
    <property type="protein sequence ID" value="VYU26073.1"/>
    <property type="molecule type" value="Genomic_DNA"/>
</dbReference>
<organism evidence="4">
    <name type="scientific">Clostridium paraputrificum</name>
    <dbReference type="NCBI Taxonomy" id="29363"/>
    <lineage>
        <taxon>Bacteria</taxon>
        <taxon>Bacillati</taxon>
        <taxon>Bacillota</taxon>
        <taxon>Clostridia</taxon>
        <taxon>Eubacteriales</taxon>
        <taxon>Clostridiaceae</taxon>
        <taxon>Clostridium</taxon>
    </lineage>
</organism>
<keyword evidence="2" id="KW-0812">Transmembrane</keyword>
<feature type="transmembrane region" description="Helical" evidence="2">
    <location>
        <begin position="204"/>
        <end position="221"/>
    </location>
</feature>
<feature type="transmembrane region" description="Helical" evidence="2">
    <location>
        <begin position="138"/>
        <end position="155"/>
    </location>
</feature>
<feature type="transmembrane region" description="Helical" evidence="2">
    <location>
        <begin position="41"/>
        <end position="64"/>
    </location>
</feature>
<dbReference type="InterPro" id="IPR037185">
    <property type="entry name" value="EmrE-like"/>
</dbReference>
<dbReference type="Pfam" id="PF00892">
    <property type="entry name" value="EamA"/>
    <property type="match status" value="2"/>
</dbReference>
<feature type="transmembrane region" description="Helical" evidence="2">
    <location>
        <begin position="263"/>
        <end position="281"/>
    </location>
</feature>
<feature type="transmembrane region" description="Helical" evidence="2">
    <location>
        <begin position="110"/>
        <end position="131"/>
    </location>
</feature>
<feature type="transmembrane region" description="Helical" evidence="2">
    <location>
        <begin position="233"/>
        <end position="251"/>
    </location>
</feature>
<feature type="domain" description="EamA" evidence="3">
    <location>
        <begin position="165"/>
        <end position="303"/>
    </location>
</feature>
<keyword evidence="2" id="KW-1133">Transmembrane helix</keyword>
<dbReference type="Gene3D" id="1.10.3730.20">
    <property type="match status" value="1"/>
</dbReference>
<comment type="similarity">
    <text evidence="1">Belongs to the EamA transporter family.</text>
</comment>
<proteinExistence type="inferred from homology"/>
<reference evidence="4" key="1">
    <citation type="submission" date="2019-11" db="EMBL/GenBank/DDBJ databases">
        <authorList>
            <person name="Feng L."/>
        </authorList>
    </citation>
    <scope>NUCLEOTIDE SEQUENCE</scope>
    <source>
        <strain evidence="4">CParaputrificumLFYP93</strain>
    </source>
</reference>
<feature type="transmembrane region" description="Helical" evidence="2">
    <location>
        <begin position="287"/>
        <end position="304"/>
    </location>
</feature>
<evidence type="ECO:0000256" key="2">
    <source>
        <dbReference type="SAM" id="Phobius"/>
    </source>
</evidence>
<feature type="transmembrane region" description="Helical" evidence="2">
    <location>
        <begin position="12"/>
        <end position="35"/>
    </location>
</feature>
<gene>
    <name evidence="4" type="ORF">CPLFYP93_01809</name>
</gene>
<dbReference type="GO" id="GO:0016020">
    <property type="term" value="C:membrane"/>
    <property type="evidence" value="ECO:0007669"/>
    <property type="project" value="InterPro"/>
</dbReference>
<evidence type="ECO:0000259" key="3">
    <source>
        <dbReference type="Pfam" id="PF00892"/>
    </source>
</evidence>
<dbReference type="AlphaFoldDB" id="A0A6N3DK94"/>
<name>A0A6N3DK94_9CLOT</name>
<feature type="domain" description="EamA" evidence="3">
    <location>
        <begin position="10"/>
        <end position="153"/>
    </location>
</feature>
<evidence type="ECO:0000313" key="4">
    <source>
        <dbReference type="EMBL" id="VYU26073.1"/>
    </source>
</evidence>
<dbReference type="SUPFAM" id="SSF103481">
    <property type="entry name" value="Multidrug resistance efflux transporter EmrE"/>
    <property type="match status" value="2"/>
</dbReference>
<evidence type="ECO:0000256" key="1">
    <source>
        <dbReference type="ARBA" id="ARBA00007362"/>
    </source>
</evidence>
<protein>
    <submittedName>
        <fullName evidence="4">EamA-like transporter family protein</fullName>
    </submittedName>
</protein>
<dbReference type="PANTHER" id="PTHR22911">
    <property type="entry name" value="ACYL-MALONYL CONDENSING ENZYME-RELATED"/>
    <property type="match status" value="1"/>
</dbReference>